<evidence type="ECO:0000313" key="1">
    <source>
        <dbReference type="EMBL" id="TGJ82757.1"/>
    </source>
</evidence>
<dbReference type="EMBL" id="SKBN01000116">
    <property type="protein sequence ID" value="TGJ82757.1"/>
    <property type="molecule type" value="Genomic_DNA"/>
</dbReference>
<protein>
    <recommendedName>
        <fullName evidence="3">Alcohol acetyltransferase</fullName>
    </recommendedName>
</protein>
<dbReference type="SUPFAM" id="SSF52777">
    <property type="entry name" value="CoA-dependent acyltransferases"/>
    <property type="match status" value="2"/>
</dbReference>
<accession>A0A4Z0YH61</accession>
<dbReference type="PANTHER" id="PTHR28037:SF1">
    <property type="entry name" value="ALCOHOL O-ACETYLTRANSFERASE 1-RELATED"/>
    <property type="match status" value="1"/>
</dbReference>
<dbReference type="Gene3D" id="3.30.559.30">
    <property type="entry name" value="Nonribosomal peptide synthetase, condensation domain"/>
    <property type="match status" value="1"/>
</dbReference>
<dbReference type="OrthoDB" id="2150604at2759"/>
<gene>
    <name evidence="1" type="ORF">E0Z10_g6005</name>
</gene>
<reference evidence="1 2" key="1">
    <citation type="submission" date="2019-03" db="EMBL/GenBank/DDBJ databases">
        <title>Draft genome sequence of Xylaria hypoxylon DSM 108379, a ubiquitous saprotrophic-parasitic fungi on hardwood.</title>
        <authorList>
            <person name="Buettner E."/>
            <person name="Leonhardt S."/>
            <person name="Gebauer A.M."/>
            <person name="Liers C."/>
            <person name="Hofrichter M."/>
            <person name="Kellner H."/>
        </authorList>
    </citation>
    <scope>NUCLEOTIDE SEQUENCE [LARGE SCALE GENOMIC DNA]</scope>
    <source>
        <strain evidence="1 2">DSM 108379</strain>
    </source>
</reference>
<dbReference type="GO" id="GO:0008080">
    <property type="term" value="F:N-acetyltransferase activity"/>
    <property type="evidence" value="ECO:0007669"/>
    <property type="project" value="TreeGrafter"/>
</dbReference>
<dbReference type="Pfam" id="PF07247">
    <property type="entry name" value="AATase"/>
    <property type="match status" value="1"/>
</dbReference>
<dbReference type="InterPro" id="IPR052058">
    <property type="entry name" value="Alcohol_O-acetyltransferase"/>
</dbReference>
<name>A0A4Z0YH61_9PEZI</name>
<evidence type="ECO:0000313" key="2">
    <source>
        <dbReference type="Proteomes" id="UP000297716"/>
    </source>
</evidence>
<organism evidence="1 2">
    <name type="scientific">Xylaria hypoxylon</name>
    <dbReference type="NCBI Taxonomy" id="37992"/>
    <lineage>
        <taxon>Eukaryota</taxon>
        <taxon>Fungi</taxon>
        <taxon>Dikarya</taxon>
        <taxon>Ascomycota</taxon>
        <taxon>Pezizomycotina</taxon>
        <taxon>Sordariomycetes</taxon>
        <taxon>Xylariomycetidae</taxon>
        <taxon>Xylariales</taxon>
        <taxon>Xylariaceae</taxon>
        <taxon>Xylaria</taxon>
    </lineage>
</organism>
<evidence type="ECO:0008006" key="3">
    <source>
        <dbReference type="Google" id="ProtNLM"/>
    </source>
</evidence>
<proteinExistence type="predicted"/>
<dbReference type="PANTHER" id="PTHR28037">
    <property type="entry name" value="ALCOHOL O-ACETYLTRANSFERASE 1-RELATED"/>
    <property type="match status" value="1"/>
</dbReference>
<dbReference type="InterPro" id="IPR023213">
    <property type="entry name" value="CAT-like_dom_sf"/>
</dbReference>
<dbReference type="Proteomes" id="UP000297716">
    <property type="component" value="Unassembled WGS sequence"/>
</dbReference>
<comment type="caution">
    <text evidence="1">The sequence shown here is derived from an EMBL/GenBank/DDBJ whole genome shotgun (WGS) entry which is preliminary data.</text>
</comment>
<dbReference type="STRING" id="37992.A0A4Z0YH61"/>
<dbReference type="Gene3D" id="3.30.559.10">
    <property type="entry name" value="Chloramphenicol acetyltransferase-like domain"/>
    <property type="match status" value="1"/>
</dbReference>
<keyword evidence="2" id="KW-1185">Reference proteome</keyword>
<dbReference type="AlphaFoldDB" id="A0A4Z0YH61"/>
<dbReference type="InterPro" id="IPR010828">
    <property type="entry name" value="Atf2/Sli1-like"/>
</dbReference>
<sequence>MAVTKKDEGGKPGIIRSFGNLECYEFHMLQLRFLGNTIVTCRYTTPAALAAPELHDGVVARVEDAIARVVLEHPALRIDVVNADSKRPAWVGVNRVEFAHHVQWEDISGNNDANENTAIHSEERLREIVERRLDEPDANLAKRPGWRVLVLYKKKGGDPFLDIVFDYSHALGDGTSGKVFHETLLRLLNTSTSTETEAALTNRILTIPPTASPLPPPMEKLAKFSLSAKFAISTAWKELVFSPSSTAQAHWAPIRATPYRTRFRTFNIQDDDMRGILAACRAHKTTLTGLLHALLLVCMASRIPAQDATAFTGSTALDLRRHIAASPDLDPRHTVADYVSQLAHEFDADLVRRIRDVNGTDTMAPALVDIVWSCAARVRGEIQKRLDQGLKDDLVGLMKLVPDWRAQLRAEASKARVYSFVVSNLGVLDCGSHAENRDTESWGITHSVFAISAEVCGAAFQVSPISVKDGALCMGCSWQDCVVDAKLAEAIVAGLELWLRFLGKS</sequence>